<feature type="compositionally biased region" description="Polar residues" evidence="7">
    <location>
        <begin position="38"/>
        <end position="47"/>
    </location>
</feature>
<evidence type="ECO:0000256" key="5">
    <source>
        <dbReference type="ARBA" id="ARBA00023033"/>
    </source>
</evidence>
<dbReference type="Gene3D" id="3.50.50.60">
    <property type="entry name" value="FAD/NAD(P)-binding domain"/>
    <property type="match status" value="1"/>
</dbReference>
<dbReference type="GO" id="GO:0000981">
    <property type="term" value="F:DNA-binding transcription factor activity, RNA polymerase II-specific"/>
    <property type="evidence" value="ECO:0007669"/>
    <property type="project" value="InterPro"/>
</dbReference>
<evidence type="ECO:0000256" key="3">
    <source>
        <dbReference type="ARBA" id="ARBA00022827"/>
    </source>
</evidence>
<feature type="region of interest" description="Disordered" evidence="7">
    <location>
        <begin position="38"/>
        <end position="80"/>
    </location>
</feature>
<dbReference type="Pfam" id="PF04082">
    <property type="entry name" value="Fungal_trans"/>
    <property type="match status" value="1"/>
</dbReference>
<dbReference type="CDD" id="cd00067">
    <property type="entry name" value="GAL4"/>
    <property type="match status" value="1"/>
</dbReference>
<evidence type="ECO:0000256" key="1">
    <source>
        <dbReference type="ARBA" id="ARBA00022630"/>
    </source>
</evidence>
<dbReference type="GO" id="GO:0071949">
    <property type="term" value="F:FAD binding"/>
    <property type="evidence" value="ECO:0007669"/>
    <property type="project" value="InterPro"/>
</dbReference>
<feature type="region of interest" description="Disordered" evidence="7">
    <location>
        <begin position="657"/>
        <end position="689"/>
    </location>
</feature>
<dbReference type="SMART" id="SM00066">
    <property type="entry name" value="GAL4"/>
    <property type="match status" value="1"/>
</dbReference>
<dbReference type="GO" id="GO:0008270">
    <property type="term" value="F:zinc ion binding"/>
    <property type="evidence" value="ECO:0007669"/>
    <property type="project" value="InterPro"/>
</dbReference>
<feature type="domain" description="Zn(2)-C6 fungal-type" evidence="8">
    <location>
        <begin position="585"/>
        <end position="613"/>
    </location>
</feature>
<protein>
    <recommendedName>
        <fullName evidence="8">Zn(2)-C6 fungal-type domain-containing protein</fullName>
    </recommendedName>
</protein>
<dbReference type="InterPro" id="IPR036864">
    <property type="entry name" value="Zn2-C6_fun-type_DNA-bd_sf"/>
</dbReference>
<dbReference type="PANTHER" id="PTHR46972:SF1">
    <property type="entry name" value="FAD DEPENDENT OXIDOREDUCTASE DOMAIN-CONTAINING PROTEIN"/>
    <property type="match status" value="1"/>
</dbReference>
<dbReference type="GeneID" id="73346087"/>
<dbReference type="PROSITE" id="PS50048">
    <property type="entry name" value="ZN2_CY6_FUNGAL_2"/>
    <property type="match status" value="1"/>
</dbReference>
<dbReference type="GO" id="GO:0006351">
    <property type="term" value="P:DNA-templated transcription"/>
    <property type="evidence" value="ECO:0007669"/>
    <property type="project" value="InterPro"/>
</dbReference>
<feature type="compositionally biased region" description="Polar residues" evidence="7">
    <location>
        <begin position="60"/>
        <end position="71"/>
    </location>
</feature>
<dbReference type="EMBL" id="CP019478">
    <property type="protein sequence ID" value="UQC86611.1"/>
    <property type="molecule type" value="Genomic_DNA"/>
</dbReference>
<accession>A0A9Q8SZU8</accession>
<sequence>MPIVACHNSGGHSRRPDRAGINGHFNCGYFHMPLQSSRTKRTVSSTLRENHDSGVGCPRNQPNSPFPSHNQVQKDQETKSTSLSVAAFNAQELHSNHTTLQSSNMASKVFKASMSTKTAPIAIIGAGPCGLTLARLLERQKVDYVIYERDKSAASANAGGSLDIHEATGQAALRKAGLWDAFRKEARWEDDRFTVYDKFGKQHLDIKSNGGVDEAGRPEIDRKALRQILLDSVPQEKIRWGSTLKAVKMHKAGSPALEFTSGATAEGFKLVVGTDGAWSKVRSMITQAKPEYSGRTYVEAQITEENPLFKSVLDKFGHGTASLLAGASQMIVQRQGNGWYRVYFGIQAPEHYVGRELDSASVDALRNSLLSDFYSDWAEEPKDYIRRADHFRSWPLYHLPVESQKWATVPGLALAGDAAHLALPNGEGVNCAMWDAMELAKSIEAYGLDKLDDAVREYEKDLLVRGKAHIEDGIQLGNLMSHETGPAALSDFPMSHSPIISVSRLTTPLILPGLTLPEIVSRPILKSGLRRGAEHQKATLEIPSSPLHGIGLGTTPSDIATMSAPGIASSKSDTAPRAKPQRVLACVLCQQRKIKCDRKFPCSHCTKHQLQCVPATQNRPRRRRFPERELLDRLRKYEGLLRQNKVDFEPLHGDLGARYGKSVDDSGGSDDEHRSEGVGMPSPSVTVKSETSYEPKNFWHLVSPELDDSHAGLRETIRQTWDQACDSDDHILFGSPDRSSVDLSTLHPEPVHIFRLWQIYLDNVNALLRVTHAPSFQARIIEAVSSVENMSPALEALMFSIYSMAILSLSEDACYETFKQPRALLLTKYQFGCQQALSNSQFLRTNDIDCLTALFLYLHASRPSAHIRSISSLLGVAIRIGQRIGLQHESANTRCTVLEAEMRRRLWWSLVLFDARMSGLTEHKATNLTPTWDCAVPLNVSDSDLRAEMKEPPRAEMKVSEALFSVVTAELADFTRHTAFYLDMTNPILKPIAKELPGGGKVDWLEKSVEDKYFRYCDLENPTHFMALWMSRASLSKFRLMETSHSFYEGPVEEKHRITLSSALRWLQCDAKLAASPLIQRFRWFLQIYYPFPAYIRITQFLKLNPLDPKGEYIWNAMSDHFEARFEQLEPGYNPVFVPFTEVIVRTWEVVAAALRNSGQPVVPPRIVAKVQEKLSEVTPALSPQSSDTGPKAEAMNMNPYDFSAPFPMDIVSQSLTYDQGTYSPTDNGLYTNIIVPDMRSINIDQFNWDSLDLGQNGQAT</sequence>
<dbReference type="KEGG" id="clup:CLUP02_12113"/>
<dbReference type="PRINTS" id="PR00420">
    <property type="entry name" value="RNGMNOXGNASE"/>
</dbReference>
<evidence type="ECO:0000256" key="2">
    <source>
        <dbReference type="ARBA" id="ARBA00022723"/>
    </source>
</evidence>
<dbReference type="InterPro" id="IPR002938">
    <property type="entry name" value="FAD-bd"/>
</dbReference>
<dbReference type="CDD" id="cd12148">
    <property type="entry name" value="fungal_TF_MHR"/>
    <property type="match status" value="1"/>
</dbReference>
<dbReference type="SUPFAM" id="SSF51905">
    <property type="entry name" value="FAD/NAD(P)-binding domain"/>
    <property type="match status" value="1"/>
</dbReference>
<dbReference type="SMART" id="SM00906">
    <property type="entry name" value="Fungal_trans"/>
    <property type="match status" value="1"/>
</dbReference>
<dbReference type="AlphaFoldDB" id="A0A9Q8SZU8"/>
<dbReference type="GO" id="GO:0004497">
    <property type="term" value="F:monooxygenase activity"/>
    <property type="evidence" value="ECO:0007669"/>
    <property type="project" value="UniProtKB-KW"/>
</dbReference>
<keyword evidence="5" id="KW-0503">Monooxygenase</keyword>
<evidence type="ECO:0000313" key="10">
    <source>
        <dbReference type="Proteomes" id="UP000830671"/>
    </source>
</evidence>
<dbReference type="RefSeq" id="XP_049148222.1">
    <property type="nucleotide sequence ID" value="XM_049291077.1"/>
</dbReference>
<dbReference type="InterPro" id="IPR036188">
    <property type="entry name" value="FAD/NAD-bd_sf"/>
</dbReference>
<evidence type="ECO:0000256" key="7">
    <source>
        <dbReference type="SAM" id="MobiDB-lite"/>
    </source>
</evidence>
<dbReference type="InterPro" id="IPR001138">
    <property type="entry name" value="Zn2Cys6_DnaBD"/>
</dbReference>
<evidence type="ECO:0000256" key="4">
    <source>
        <dbReference type="ARBA" id="ARBA00023002"/>
    </source>
</evidence>
<dbReference type="InterPro" id="IPR007219">
    <property type="entry name" value="XnlR_reg_dom"/>
</dbReference>
<keyword evidence="2" id="KW-0479">Metal-binding</keyword>
<gene>
    <name evidence="9" type="ORF">CLUP02_12113</name>
</gene>
<organism evidence="9 10">
    <name type="scientific">Colletotrichum lupini</name>
    <dbReference type="NCBI Taxonomy" id="145971"/>
    <lineage>
        <taxon>Eukaryota</taxon>
        <taxon>Fungi</taxon>
        <taxon>Dikarya</taxon>
        <taxon>Ascomycota</taxon>
        <taxon>Pezizomycotina</taxon>
        <taxon>Sordariomycetes</taxon>
        <taxon>Hypocreomycetidae</taxon>
        <taxon>Glomerellales</taxon>
        <taxon>Glomerellaceae</taxon>
        <taxon>Colletotrichum</taxon>
        <taxon>Colletotrichum acutatum species complex</taxon>
    </lineage>
</organism>
<keyword evidence="1" id="KW-0285">Flavoprotein</keyword>
<evidence type="ECO:0000259" key="8">
    <source>
        <dbReference type="PROSITE" id="PS50048"/>
    </source>
</evidence>
<dbReference type="GO" id="GO:0003677">
    <property type="term" value="F:DNA binding"/>
    <property type="evidence" value="ECO:0007669"/>
    <property type="project" value="InterPro"/>
</dbReference>
<name>A0A9Q8SZU8_9PEZI</name>
<dbReference type="PANTHER" id="PTHR46972">
    <property type="entry name" value="MONOOXYGENASE ASQM-RELATED"/>
    <property type="match status" value="1"/>
</dbReference>
<dbReference type="Proteomes" id="UP000830671">
    <property type="component" value="Chromosome 6"/>
</dbReference>
<evidence type="ECO:0000256" key="6">
    <source>
        <dbReference type="ARBA" id="ARBA00023242"/>
    </source>
</evidence>
<dbReference type="Pfam" id="PF01494">
    <property type="entry name" value="FAD_binding_3"/>
    <property type="match status" value="1"/>
</dbReference>
<dbReference type="SUPFAM" id="SSF57701">
    <property type="entry name" value="Zn2/Cys6 DNA-binding domain"/>
    <property type="match status" value="1"/>
</dbReference>
<keyword evidence="4" id="KW-0560">Oxidoreductase</keyword>
<reference evidence="9" key="1">
    <citation type="journal article" date="2021" name="Mol. Plant Microbe Interact.">
        <title>Complete Genome Sequence of the Plant-Pathogenic Fungus Colletotrichum lupini.</title>
        <authorList>
            <person name="Baroncelli R."/>
            <person name="Pensec F."/>
            <person name="Da Lio D."/>
            <person name="Boufleur T."/>
            <person name="Vicente I."/>
            <person name="Sarrocco S."/>
            <person name="Picot A."/>
            <person name="Baraldi E."/>
            <person name="Sukno S."/>
            <person name="Thon M."/>
            <person name="Le Floch G."/>
        </authorList>
    </citation>
    <scope>NUCLEOTIDE SEQUENCE</scope>
    <source>
        <strain evidence="9">IMI 504893</strain>
    </source>
</reference>
<keyword evidence="6" id="KW-0539">Nucleus</keyword>
<proteinExistence type="predicted"/>
<keyword evidence="3" id="KW-0274">FAD</keyword>
<keyword evidence="10" id="KW-1185">Reference proteome</keyword>
<dbReference type="Gene3D" id="4.10.240.10">
    <property type="entry name" value="Zn(2)-C6 fungal-type DNA-binding domain"/>
    <property type="match status" value="1"/>
</dbReference>
<dbReference type="Pfam" id="PF00172">
    <property type="entry name" value="Zn_clus"/>
    <property type="match status" value="1"/>
</dbReference>
<evidence type="ECO:0000313" key="9">
    <source>
        <dbReference type="EMBL" id="UQC86611.1"/>
    </source>
</evidence>